<dbReference type="Proteomes" id="UP001301012">
    <property type="component" value="Unassembled WGS sequence"/>
</dbReference>
<dbReference type="Pfam" id="PF13478">
    <property type="entry name" value="XdhC_C"/>
    <property type="match status" value="1"/>
</dbReference>
<dbReference type="Pfam" id="PF02625">
    <property type="entry name" value="XdhC_CoxI"/>
    <property type="match status" value="1"/>
</dbReference>
<feature type="domain" description="XdhC- CoxI" evidence="1">
    <location>
        <begin position="14"/>
        <end position="76"/>
    </location>
</feature>
<protein>
    <submittedName>
        <fullName evidence="3">XdhC/CoxI family protein</fullName>
    </submittedName>
</protein>
<sequence length="266" mass="29622">MYYKILDKIKAELKKGNKVAFATLTEVKGSSPGKAGAILAFFKDKSIMGTVGGGILEYEVITKCEECLEAGEDSLFSHSLDESSQDMPMQCGGDVSGYIKVFKPTPKLLIVGGGHVGFNIYNVSRSLDFHTIVIDDRQEFGNKERFKLADEIYFGNISNILDKLKIDENTYVVIATRSYEKDLEALREIIKQNPTYTGMIGSVKKWTTLKSELIKEGIEENRLNKVYAPVGLNISSNDVKEIAFGIVAELLLVKNNGHLSHRKDRK</sequence>
<evidence type="ECO:0000259" key="1">
    <source>
        <dbReference type="Pfam" id="PF02625"/>
    </source>
</evidence>
<evidence type="ECO:0000313" key="4">
    <source>
        <dbReference type="Proteomes" id="UP001301012"/>
    </source>
</evidence>
<dbReference type="PANTHER" id="PTHR30388:SF6">
    <property type="entry name" value="XANTHINE DEHYDROGENASE SUBUNIT A-RELATED"/>
    <property type="match status" value="1"/>
</dbReference>
<dbReference type="RefSeq" id="WP_284132399.1">
    <property type="nucleotide sequence ID" value="NZ_JASKYM010000002.1"/>
</dbReference>
<accession>A0ABT7E954</accession>
<evidence type="ECO:0000259" key="2">
    <source>
        <dbReference type="Pfam" id="PF13478"/>
    </source>
</evidence>
<proteinExistence type="predicted"/>
<dbReference type="PANTHER" id="PTHR30388">
    <property type="entry name" value="ALDEHYDE OXIDOREDUCTASE MOLYBDENUM COFACTOR ASSEMBLY PROTEIN"/>
    <property type="match status" value="1"/>
</dbReference>
<dbReference type="InterPro" id="IPR036291">
    <property type="entry name" value="NAD(P)-bd_dom_sf"/>
</dbReference>
<dbReference type="Gene3D" id="3.40.50.720">
    <property type="entry name" value="NAD(P)-binding Rossmann-like Domain"/>
    <property type="match status" value="1"/>
</dbReference>
<dbReference type="InterPro" id="IPR052698">
    <property type="entry name" value="MoCofactor_Util/Proc"/>
</dbReference>
<dbReference type="SUPFAM" id="SSF51735">
    <property type="entry name" value="NAD(P)-binding Rossmann-fold domains"/>
    <property type="match status" value="1"/>
</dbReference>
<gene>
    <name evidence="3" type="ORF">QOZ84_07845</name>
</gene>
<evidence type="ECO:0000313" key="3">
    <source>
        <dbReference type="EMBL" id="MDK2563459.1"/>
    </source>
</evidence>
<feature type="domain" description="XdhC Rossmann" evidence="2">
    <location>
        <begin position="108"/>
        <end position="250"/>
    </location>
</feature>
<keyword evidence="4" id="KW-1185">Reference proteome</keyword>
<comment type="caution">
    <text evidence="3">The sequence shown here is derived from an EMBL/GenBank/DDBJ whole genome shotgun (WGS) entry which is preliminary data.</text>
</comment>
<reference evidence="3 4" key="1">
    <citation type="submission" date="2023-05" db="EMBL/GenBank/DDBJ databases">
        <title>Rombocin, a short stable natural nisin variant, displays selective antimicrobial activity against Listeria monocytogenes and employs dual mode of action to kill target bacterial strains.</title>
        <authorList>
            <person name="Wambui J."/>
            <person name="Stephan R."/>
            <person name="Kuipers O.P."/>
        </authorList>
    </citation>
    <scope>NUCLEOTIDE SEQUENCE [LARGE SCALE GENOMIC DNA]</scope>
    <source>
        <strain evidence="3 4">RC002</strain>
    </source>
</reference>
<dbReference type="InterPro" id="IPR027051">
    <property type="entry name" value="XdhC_Rossmann_dom"/>
</dbReference>
<organism evidence="3 4">
    <name type="scientific">Romboutsia sedimentorum</name>
    <dbReference type="NCBI Taxonomy" id="1368474"/>
    <lineage>
        <taxon>Bacteria</taxon>
        <taxon>Bacillati</taxon>
        <taxon>Bacillota</taxon>
        <taxon>Clostridia</taxon>
        <taxon>Peptostreptococcales</taxon>
        <taxon>Peptostreptococcaceae</taxon>
        <taxon>Romboutsia</taxon>
    </lineage>
</organism>
<dbReference type="EMBL" id="JASKYM010000002">
    <property type="protein sequence ID" value="MDK2563459.1"/>
    <property type="molecule type" value="Genomic_DNA"/>
</dbReference>
<dbReference type="InterPro" id="IPR003777">
    <property type="entry name" value="XdhC_CoxI"/>
</dbReference>
<name>A0ABT7E954_9FIRM</name>